<evidence type="ECO:0000313" key="1">
    <source>
        <dbReference type="EMBL" id="KAJ3508144.1"/>
    </source>
</evidence>
<proteinExistence type="predicted"/>
<accession>A0ACC1RDN7</accession>
<name>A0ACC1RDN7_9HYPO</name>
<sequence>MEPSPGRAKRELAGSGASELLIEDVIGQSVAAAHNQVGYRRYAAAKARYRTWRALQGARQFELSWRLTIEWMRACLAVCPGASRSFPCLFAARTVSRCPSGMNPTAQQGALPDRSRKYPLIGFSDTARHGNAREAAEELGLGLGLGLGPMIPYHLDNDNDATFWALSQQSDVSLFHPQRHLND</sequence>
<protein>
    <submittedName>
        <fullName evidence="1">Uncharacterized protein</fullName>
    </submittedName>
</protein>
<evidence type="ECO:0000313" key="2">
    <source>
        <dbReference type="Proteomes" id="UP001148629"/>
    </source>
</evidence>
<reference evidence="1" key="1">
    <citation type="submission" date="2022-08" db="EMBL/GenBank/DDBJ databases">
        <title>Genome Sequence of Fusarium decemcellulare.</title>
        <authorList>
            <person name="Buettner E."/>
        </authorList>
    </citation>
    <scope>NUCLEOTIDE SEQUENCE</scope>
    <source>
        <strain evidence="1">Babe19</strain>
    </source>
</reference>
<gene>
    <name evidence="1" type="ORF">NM208_g15864</name>
</gene>
<dbReference type="Proteomes" id="UP001148629">
    <property type="component" value="Unassembled WGS sequence"/>
</dbReference>
<organism evidence="1 2">
    <name type="scientific">Fusarium decemcellulare</name>
    <dbReference type="NCBI Taxonomy" id="57161"/>
    <lineage>
        <taxon>Eukaryota</taxon>
        <taxon>Fungi</taxon>
        <taxon>Dikarya</taxon>
        <taxon>Ascomycota</taxon>
        <taxon>Pezizomycotina</taxon>
        <taxon>Sordariomycetes</taxon>
        <taxon>Hypocreomycetidae</taxon>
        <taxon>Hypocreales</taxon>
        <taxon>Nectriaceae</taxon>
        <taxon>Fusarium</taxon>
        <taxon>Fusarium decemcellulare species complex</taxon>
    </lineage>
</organism>
<keyword evidence="2" id="KW-1185">Reference proteome</keyword>
<comment type="caution">
    <text evidence="1">The sequence shown here is derived from an EMBL/GenBank/DDBJ whole genome shotgun (WGS) entry which is preliminary data.</text>
</comment>
<dbReference type="EMBL" id="JANRMS010004518">
    <property type="protein sequence ID" value="KAJ3508144.1"/>
    <property type="molecule type" value="Genomic_DNA"/>
</dbReference>